<organism evidence="2 3">
    <name type="scientific">Ephemerocybe angulata</name>
    <dbReference type="NCBI Taxonomy" id="980116"/>
    <lineage>
        <taxon>Eukaryota</taxon>
        <taxon>Fungi</taxon>
        <taxon>Dikarya</taxon>
        <taxon>Basidiomycota</taxon>
        <taxon>Agaricomycotina</taxon>
        <taxon>Agaricomycetes</taxon>
        <taxon>Agaricomycetidae</taxon>
        <taxon>Agaricales</taxon>
        <taxon>Agaricineae</taxon>
        <taxon>Psathyrellaceae</taxon>
        <taxon>Ephemerocybe</taxon>
    </lineage>
</organism>
<dbReference type="AlphaFoldDB" id="A0A8H5C065"/>
<evidence type="ECO:0000313" key="3">
    <source>
        <dbReference type="Proteomes" id="UP000541558"/>
    </source>
</evidence>
<proteinExistence type="predicted"/>
<gene>
    <name evidence="2" type="ORF">D9611_005323</name>
</gene>
<reference evidence="2 3" key="1">
    <citation type="journal article" date="2020" name="ISME J.">
        <title>Uncovering the hidden diversity of litter-decomposition mechanisms in mushroom-forming fungi.</title>
        <authorList>
            <person name="Floudas D."/>
            <person name="Bentzer J."/>
            <person name="Ahren D."/>
            <person name="Johansson T."/>
            <person name="Persson P."/>
            <person name="Tunlid A."/>
        </authorList>
    </citation>
    <scope>NUCLEOTIDE SEQUENCE [LARGE SCALE GENOMIC DNA]</scope>
    <source>
        <strain evidence="2 3">CBS 175.51</strain>
    </source>
</reference>
<sequence length="171" mass="18546">MRHELSNRGAEPRAQRVWETSYRVAADSSSVRIYGHLDELPPRRRPETTAAEAKGGADGGIFGTHLRPPSTTCQGLAHQRAVSTPLLSVFSPCPQPAIHPSHQLTLGSPLRAIDDGLDDECNLVHGPGRETCAANEANPPPRTPLEYSPDKRLILSSRNDRLSAPQCSSRS</sequence>
<feature type="compositionally biased region" description="Basic and acidic residues" evidence="1">
    <location>
        <begin position="35"/>
        <end position="47"/>
    </location>
</feature>
<feature type="compositionally biased region" description="Basic and acidic residues" evidence="1">
    <location>
        <begin position="148"/>
        <end position="161"/>
    </location>
</feature>
<keyword evidence="3" id="KW-1185">Reference proteome</keyword>
<protein>
    <submittedName>
        <fullName evidence="2">Uncharacterized protein</fullName>
    </submittedName>
</protein>
<comment type="caution">
    <text evidence="2">The sequence shown here is derived from an EMBL/GenBank/DDBJ whole genome shotgun (WGS) entry which is preliminary data.</text>
</comment>
<evidence type="ECO:0000256" key="1">
    <source>
        <dbReference type="SAM" id="MobiDB-lite"/>
    </source>
</evidence>
<feature type="region of interest" description="Disordered" evidence="1">
    <location>
        <begin position="35"/>
        <end position="72"/>
    </location>
</feature>
<name>A0A8H5C065_9AGAR</name>
<evidence type="ECO:0000313" key="2">
    <source>
        <dbReference type="EMBL" id="KAF5332685.1"/>
    </source>
</evidence>
<accession>A0A8H5C065</accession>
<dbReference type="EMBL" id="JAACJK010000110">
    <property type="protein sequence ID" value="KAF5332685.1"/>
    <property type="molecule type" value="Genomic_DNA"/>
</dbReference>
<feature type="region of interest" description="Disordered" evidence="1">
    <location>
        <begin position="130"/>
        <end position="171"/>
    </location>
</feature>
<dbReference type="Proteomes" id="UP000541558">
    <property type="component" value="Unassembled WGS sequence"/>
</dbReference>